<evidence type="ECO:0000313" key="7">
    <source>
        <dbReference type="Proteomes" id="UP000078576"/>
    </source>
</evidence>
<dbReference type="OrthoDB" id="10263753at2759"/>
<dbReference type="PANTHER" id="PTHR31001">
    <property type="entry name" value="UNCHARACTERIZED TRANSCRIPTIONAL REGULATORY PROTEIN"/>
    <property type="match status" value="1"/>
</dbReference>
<dbReference type="PROSITE" id="PS50048">
    <property type="entry name" value="ZN2_CY6_FUNGAL_2"/>
    <property type="match status" value="1"/>
</dbReference>
<feature type="compositionally biased region" description="Polar residues" evidence="4">
    <location>
        <begin position="633"/>
        <end position="681"/>
    </location>
</feature>
<dbReference type="GO" id="GO:0003677">
    <property type="term" value="F:DNA binding"/>
    <property type="evidence" value="ECO:0007669"/>
    <property type="project" value="InterPro"/>
</dbReference>
<dbReference type="Proteomes" id="UP000078576">
    <property type="component" value="Unassembled WGS sequence"/>
</dbReference>
<feature type="domain" description="Zn(2)-C6 fungal-type" evidence="5">
    <location>
        <begin position="44"/>
        <end position="75"/>
    </location>
</feature>
<dbReference type="PROSITE" id="PS00463">
    <property type="entry name" value="ZN2_CY6_FUNGAL_1"/>
    <property type="match status" value="1"/>
</dbReference>
<feature type="region of interest" description="Disordered" evidence="4">
    <location>
        <begin position="401"/>
        <end position="422"/>
    </location>
</feature>
<feature type="compositionally biased region" description="Basic and acidic residues" evidence="4">
    <location>
        <begin position="21"/>
        <end position="32"/>
    </location>
</feature>
<dbReference type="STRING" id="694573.A0A194V2C0"/>
<protein>
    <recommendedName>
        <fullName evidence="5">Zn(2)-C6 fungal-type domain-containing protein</fullName>
    </recommendedName>
</protein>
<proteinExistence type="predicted"/>
<evidence type="ECO:0000256" key="3">
    <source>
        <dbReference type="ARBA" id="ARBA00023242"/>
    </source>
</evidence>
<dbReference type="SMART" id="SM00066">
    <property type="entry name" value="GAL4"/>
    <property type="match status" value="1"/>
</dbReference>
<organism evidence="6 7">
    <name type="scientific">Cytospora mali</name>
    <name type="common">Apple Valsa canker fungus</name>
    <name type="synonym">Valsa mali</name>
    <dbReference type="NCBI Taxonomy" id="578113"/>
    <lineage>
        <taxon>Eukaryota</taxon>
        <taxon>Fungi</taxon>
        <taxon>Dikarya</taxon>
        <taxon>Ascomycota</taxon>
        <taxon>Pezizomycotina</taxon>
        <taxon>Sordariomycetes</taxon>
        <taxon>Sordariomycetidae</taxon>
        <taxon>Diaporthales</taxon>
        <taxon>Cytosporaceae</taxon>
        <taxon>Cytospora</taxon>
    </lineage>
</organism>
<comment type="subcellular location">
    <subcellularLocation>
        <location evidence="1">Nucleus</location>
    </subcellularLocation>
</comment>
<dbReference type="InterPro" id="IPR050613">
    <property type="entry name" value="Sec_Metabolite_Reg"/>
</dbReference>
<evidence type="ECO:0000256" key="1">
    <source>
        <dbReference type="ARBA" id="ARBA00004123"/>
    </source>
</evidence>
<keyword evidence="7" id="KW-1185">Reference proteome</keyword>
<dbReference type="GO" id="GO:0008270">
    <property type="term" value="F:zinc ion binding"/>
    <property type="evidence" value="ECO:0007669"/>
    <property type="project" value="InterPro"/>
</dbReference>
<feature type="region of interest" description="Disordered" evidence="4">
    <location>
        <begin position="1"/>
        <end position="37"/>
    </location>
</feature>
<dbReference type="EMBL" id="KN714707">
    <property type="protein sequence ID" value="KUI58006.1"/>
    <property type="molecule type" value="Genomic_DNA"/>
</dbReference>
<dbReference type="CDD" id="cd12148">
    <property type="entry name" value="fungal_TF_MHR"/>
    <property type="match status" value="1"/>
</dbReference>
<keyword evidence="2" id="KW-0479">Metal-binding</keyword>
<evidence type="ECO:0000259" key="5">
    <source>
        <dbReference type="PROSITE" id="PS50048"/>
    </source>
</evidence>
<evidence type="ECO:0000313" key="6">
    <source>
        <dbReference type="EMBL" id="KUI58006.1"/>
    </source>
</evidence>
<evidence type="ECO:0000256" key="4">
    <source>
        <dbReference type="SAM" id="MobiDB-lite"/>
    </source>
</evidence>
<dbReference type="Pfam" id="PF00172">
    <property type="entry name" value="Zn_clus"/>
    <property type="match status" value="1"/>
</dbReference>
<dbReference type="SUPFAM" id="SSF57701">
    <property type="entry name" value="Zn2/Cys6 DNA-binding domain"/>
    <property type="match status" value="1"/>
</dbReference>
<gene>
    <name evidence="6" type="ORF">VP1G_05277</name>
</gene>
<reference evidence="7" key="1">
    <citation type="submission" date="2014-12" db="EMBL/GenBank/DDBJ databases">
        <title>Genome Sequence of Valsa Canker Pathogens Uncovers a Specific Adaption of Colonization on Woody Bark.</title>
        <authorList>
            <person name="Yin Z."/>
            <person name="Liu H."/>
            <person name="Gao X."/>
            <person name="Li Z."/>
            <person name="Song N."/>
            <person name="Ke X."/>
            <person name="Dai Q."/>
            <person name="Wu Y."/>
            <person name="Sun Y."/>
            <person name="Xu J.-R."/>
            <person name="Kang Z.K."/>
            <person name="Wang L."/>
            <person name="Huang L."/>
        </authorList>
    </citation>
    <scope>NUCLEOTIDE SEQUENCE [LARGE SCALE GENOMIC DNA]</scope>
    <source>
        <strain evidence="7">SXYL134</strain>
    </source>
</reference>
<dbReference type="InterPro" id="IPR007219">
    <property type="entry name" value="XnlR_reg_dom"/>
</dbReference>
<evidence type="ECO:0000256" key="2">
    <source>
        <dbReference type="ARBA" id="ARBA00022723"/>
    </source>
</evidence>
<accession>A0A194V2C0</accession>
<feature type="region of interest" description="Disordered" evidence="4">
    <location>
        <begin position="627"/>
        <end position="705"/>
    </location>
</feature>
<name>A0A194V2C0_CYTMA</name>
<sequence>MASEEDASPPSSVSSRGNDLQLKEDGSEETARRPPRKRRRIIISCTECHRRKQKCDRNLPCTNCVSRNKQASCRYETGAPTAKAVQRAREEERVGGAVLGNGSGGLHPRLKAGDGAESGLPAEMTNFGYSPTGASTLGFLRKLDGTNPEESLSRMAMGRDINGEYFGTRERYKSLIRQLPARSYIEKLVDIYFKDFNWQYNGVDQWVFEKQMTEWYSLPFHILNTEGPQALPPDLRAFPALVFQVVATALLNLQPGPDPTFDSLKYAGSMTFEDLALDYSESGVAIISLLGKRQVSHTAVVAGFVRAAFLKYSGLVTEAWHAIGSAVRDAQECGLHRDSLDPKPKSDKLEDVLENQWEIQRRRKTWILLMGWDIHTAVVLGRPASIDTSVSYTLPIDTPDIKDPRKAPVTQRTENDPPSRMTRSLWSFKNTMALKDIMELEKDGPCPKDFSKVDRIHQKLLEFEAKTPAFFRTENPDTRYDDLPECFWVPMIRATCPLYMSFNMMALHRPYVFTRPYSRREALKASFNMLEAQREHFASIGPKHYKTFSLFFGTFDAIVLMASIFILFPRENTEYINTALQHYQWAVERFETMSERNRLAAAARGVLNAIYVRLKKALGLGVSNARDPLPASTPVTNEASRSHSPASTGGLQSASPLVTTSGSSNGPSTYTPGGSSVSTAPSGPFGPLSVASETTPIDPGLGGVTSSDWALPEGFDWGSIQPVYAMADVAYNDLMGISSSTGGETAASVPNWAGGAPLLNDVPGIGGESQPWLFGGDFGNDSVWNLLNQYPSPY</sequence>
<keyword evidence="3" id="KW-0539">Nucleus</keyword>
<dbReference type="InterPro" id="IPR001138">
    <property type="entry name" value="Zn2Cys6_DnaBD"/>
</dbReference>
<dbReference type="AlphaFoldDB" id="A0A194V2C0"/>
<dbReference type="Pfam" id="PF04082">
    <property type="entry name" value="Fungal_trans"/>
    <property type="match status" value="1"/>
</dbReference>
<dbReference type="PANTHER" id="PTHR31001:SF87">
    <property type="entry name" value="COL-21"/>
    <property type="match status" value="1"/>
</dbReference>
<dbReference type="SMART" id="SM00906">
    <property type="entry name" value="Fungal_trans"/>
    <property type="match status" value="1"/>
</dbReference>
<dbReference type="GO" id="GO:0006351">
    <property type="term" value="P:DNA-templated transcription"/>
    <property type="evidence" value="ECO:0007669"/>
    <property type="project" value="InterPro"/>
</dbReference>
<dbReference type="GO" id="GO:0000981">
    <property type="term" value="F:DNA-binding transcription factor activity, RNA polymerase II-specific"/>
    <property type="evidence" value="ECO:0007669"/>
    <property type="project" value="InterPro"/>
</dbReference>
<dbReference type="CDD" id="cd00067">
    <property type="entry name" value="GAL4"/>
    <property type="match status" value="1"/>
</dbReference>
<dbReference type="Gene3D" id="4.10.240.10">
    <property type="entry name" value="Zn(2)-C6 fungal-type DNA-binding domain"/>
    <property type="match status" value="1"/>
</dbReference>
<dbReference type="GO" id="GO:0005634">
    <property type="term" value="C:nucleus"/>
    <property type="evidence" value="ECO:0007669"/>
    <property type="project" value="UniProtKB-SubCell"/>
</dbReference>
<feature type="compositionally biased region" description="Polar residues" evidence="4">
    <location>
        <begin position="9"/>
        <end position="18"/>
    </location>
</feature>
<dbReference type="InterPro" id="IPR036864">
    <property type="entry name" value="Zn2-C6_fun-type_DNA-bd_sf"/>
</dbReference>